<name>A0A835WWQ1_9CHLO</name>
<evidence type="ECO:0000313" key="4">
    <source>
        <dbReference type="Proteomes" id="UP000613740"/>
    </source>
</evidence>
<feature type="chain" id="PRO_5032502851" evidence="2">
    <location>
        <begin position="24"/>
        <end position="111"/>
    </location>
</feature>
<proteinExistence type="predicted"/>
<evidence type="ECO:0000256" key="1">
    <source>
        <dbReference type="SAM" id="MobiDB-lite"/>
    </source>
</evidence>
<organism evidence="3 4">
    <name type="scientific">Chlamydomonas schloesseri</name>
    <dbReference type="NCBI Taxonomy" id="2026947"/>
    <lineage>
        <taxon>Eukaryota</taxon>
        <taxon>Viridiplantae</taxon>
        <taxon>Chlorophyta</taxon>
        <taxon>core chlorophytes</taxon>
        <taxon>Chlorophyceae</taxon>
        <taxon>CS clade</taxon>
        <taxon>Chlamydomonadales</taxon>
        <taxon>Chlamydomonadaceae</taxon>
        <taxon>Chlamydomonas</taxon>
    </lineage>
</organism>
<protein>
    <submittedName>
        <fullName evidence="3">Uncharacterized protein</fullName>
    </submittedName>
</protein>
<dbReference type="OrthoDB" id="10543246at2759"/>
<evidence type="ECO:0000313" key="3">
    <source>
        <dbReference type="EMBL" id="KAG2454834.1"/>
    </source>
</evidence>
<dbReference type="EMBL" id="JAEHOD010000001">
    <property type="protein sequence ID" value="KAG2454834.1"/>
    <property type="molecule type" value="Genomic_DNA"/>
</dbReference>
<feature type="region of interest" description="Disordered" evidence="1">
    <location>
        <begin position="92"/>
        <end position="111"/>
    </location>
</feature>
<accession>A0A835WWQ1</accession>
<dbReference type="AlphaFoldDB" id="A0A835WWQ1"/>
<feature type="compositionally biased region" description="Low complexity" evidence="1">
    <location>
        <begin position="50"/>
        <end position="73"/>
    </location>
</feature>
<keyword evidence="2" id="KW-0732">Signal</keyword>
<feature type="region of interest" description="Disordered" evidence="1">
    <location>
        <begin position="50"/>
        <end position="86"/>
    </location>
</feature>
<reference evidence="3" key="1">
    <citation type="journal article" date="2020" name="bioRxiv">
        <title>Comparative genomics of Chlamydomonas.</title>
        <authorList>
            <person name="Craig R.J."/>
            <person name="Hasan A.R."/>
            <person name="Ness R.W."/>
            <person name="Keightley P.D."/>
        </authorList>
    </citation>
    <scope>NUCLEOTIDE SEQUENCE</scope>
    <source>
        <strain evidence="3">CCAP 11/173</strain>
    </source>
</reference>
<evidence type="ECO:0000256" key="2">
    <source>
        <dbReference type="SAM" id="SignalP"/>
    </source>
</evidence>
<dbReference type="Proteomes" id="UP000613740">
    <property type="component" value="Unassembled WGS sequence"/>
</dbReference>
<keyword evidence="4" id="KW-1185">Reference proteome</keyword>
<comment type="caution">
    <text evidence="3">The sequence shown here is derived from an EMBL/GenBank/DDBJ whole genome shotgun (WGS) entry which is preliminary data.</text>
</comment>
<gene>
    <name evidence="3" type="ORF">HYH02_000666</name>
</gene>
<feature type="signal peptide" evidence="2">
    <location>
        <begin position="1"/>
        <end position="23"/>
    </location>
</feature>
<sequence length="111" mass="11332">MLLGSHRPLRATWLLLLLVLVAALALLPGPRNGAAAASLPGGSLPQPLLPVQADASLSSSSSSSSSSASGSLGRRLQQAGYTVTGSVKTARRSFSYKASRPGPGHGRRSQQ</sequence>